<dbReference type="AlphaFoldDB" id="A0A2J6QBE8"/>
<comment type="similarity">
    <text evidence="3">Belongs to the wax synthase family.</text>
</comment>
<evidence type="ECO:0000256" key="7">
    <source>
        <dbReference type="ARBA" id="ARBA00023136"/>
    </source>
</evidence>
<evidence type="ECO:0000256" key="3">
    <source>
        <dbReference type="ARBA" id="ARBA00007282"/>
    </source>
</evidence>
<dbReference type="Pfam" id="PF13813">
    <property type="entry name" value="MBOAT_2"/>
    <property type="match status" value="1"/>
</dbReference>
<dbReference type="STRING" id="1745343.A0A2J6QBE8"/>
<dbReference type="PANTHER" id="PTHR31595">
    <property type="entry name" value="LONG-CHAIN-ALCOHOL O-FATTY-ACYLTRANSFERASE 3-RELATED"/>
    <property type="match status" value="1"/>
</dbReference>
<sequence length="439" mass="49978">MDIQLGPLTQRIIWGPAILFTAIIFPKVFYASYASRILTFAAVGASVVWALQPHDIDNAATSYLFGFAPLWTLIVSAMLLLLSNPAPDFRRIRKIEIKLKDEAARKEGGAVGDAQYEWEAFPESFERRCWWTLDLMMNWRGLGWSFQRRQHRIPDAVKRVYDEAGIDVKRDADEKRCGQSRASFLKEQCWNFVVDYVLLDLCIHFLDRDPWFNKSLNSDERLLFGYPAGNYDILVRPYRVFLGTLATYFVMDLAHVVIALVSVGLGPSYFGTHAEPWQHPPLWGTLDDLFQRGLPGFWGNFWHDLFRFQFLTITRTLIPLSPNSKQSEHGIRGLLAMTLIFALSGSMHAAGSYAELRETTPLWLFAGFMIQSLGVAAQEMITGLMVKGKVGNGVRRGATIGFWWFWGWLTAPMVIGDMAACGLFQSKVIPVKIVDRFWK</sequence>
<accession>A0A2J6QBE8</accession>
<evidence type="ECO:0000313" key="11">
    <source>
        <dbReference type="Proteomes" id="UP000235672"/>
    </source>
</evidence>
<comment type="subcellular location">
    <subcellularLocation>
        <location evidence="1">Membrane</location>
        <topology evidence="1">Multi-pass membrane protein</topology>
    </subcellularLocation>
</comment>
<feature type="transmembrane region" description="Helical" evidence="8">
    <location>
        <begin position="240"/>
        <end position="265"/>
    </location>
</feature>
<dbReference type="GO" id="GO:0006629">
    <property type="term" value="P:lipid metabolic process"/>
    <property type="evidence" value="ECO:0007669"/>
    <property type="project" value="InterPro"/>
</dbReference>
<dbReference type="OrthoDB" id="2796277at2759"/>
<feature type="transmembrane region" description="Helical" evidence="8">
    <location>
        <begin position="330"/>
        <end position="350"/>
    </location>
</feature>
<gene>
    <name evidence="10" type="ORF">NA56DRAFT_687177</name>
</gene>
<feature type="domain" description="Wax synthase" evidence="9">
    <location>
        <begin position="280"/>
        <end position="365"/>
    </location>
</feature>
<dbReference type="InterPro" id="IPR044851">
    <property type="entry name" value="Wax_synthase"/>
</dbReference>
<keyword evidence="7 8" id="KW-0472">Membrane</keyword>
<feature type="transmembrane region" description="Helical" evidence="8">
    <location>
        <begin position="12"/>
        <end position="30"/>
    </location>
</feature>
<dbReference type="PANTHER" id="PTHR31595:SF57">
    <property type="entry name" value="OS04G0481900 PROTEIN"/>
    <property type="match status" value="1"/>
</dbReference>
<keyword evidence="4" id="KW-0808">Transferase</keyword>
<proteinExistence type="inferred from homology"/>
<name>A0A2J6QBE8_9HELO</name>
<feature type="transmembrane region" description="Helical" evidence="8">
    <location>
        <begin position="362"/>
        <end position="381"/>
    </location>
</feature>
<keyword evidence="6 8" id="KW-1133">Transmembrane helix</keyword>
<dbReference type="InterPro" id="IPR032805">
    <property type="entry name" value="Wax_synthase_dom"/>
</dbReference>
<evidence type="ECO:0000256" key="8">
    <source>
        <dbReference type="SAM" id="Phobius"/>
    </source>
</evidence>
<keyword evidence="11" id="KW-1185">Reference proteome</keyword>
<evidence type="ECO:0000256" key="4">
    <source>
        <dbReference type="ARBA" id="ARBA00022679"/>
    </source>
</evidence>
<protein>
    <recommendedName>
        <fullName evidence="9">Wax synthase domain-containing protein</fullName>
    </recommendedName>
</protein>
<dbReference type="EMBL" id="KZ613474">
    <property type="protein sequence ID" value="PMD23602.1"/>
    <property type="molecule type" value="Genomic_DNA"/>
</dbReference>
<comment type="pathway">
    <text evidence="2">Secondary metabolite biosynthesis.</text>
</comment>
<evidence type="ECO:0000256" key="1">
    <source>
        <dbReference type="ARBA" id="ARBA00004141"/>
    </source>
</evidence>
<evidence type="ECO:0000256" key="2">
    <source>
        <dbReference type="ARBA" id="ARBA00005179"/>
    </source>
</evidence>
<dbReference type="Proteomes" id="UP000235672">
    <property type="component" value="Unassembled WGS sequence"/>
</dbReference>
<feature type="transmembrane region" description="Helical" evidence="8">
    <location>
        <begin position="401"/>
        <end position="424"/>
    </location>
</feature>
<organism evidence="10 11">
    <name type="scientific">Hyaloscypha hepaticicola</name>
    <dbReference type="NCBI Taxonomy" id="2082293"/>
    <lineage>
        <taxon>Eukaryota</taxon>
        <taxon>Fungi</taxon>
        <taxon>Dikarya</taxon>
        <taxon>Ascomycota</taxon>
        <taxon>Pezizomycotina</taxon>
        <taxon>Leotiomycetes</taxon>
        <taxon>Helotiales</taxon>
        <taxon>Hyaloscyphaceae</taxon>
        <taxon>Hyaloscypha</taxon>
    </lineage>
</organism>
<evidence type="ECO:0000256" key="5">
    <source>
        <dbReference type="ARBA" id="ARBA00022692"/>
    </source>
</evidence>
<feature type="transmembrane region" description="Helical" evidence="8">
    <location>
        <begin position="60"/>
        <end position="82"/>
    </location>
</feature>
<evidence type="ECO:0000313" key="10">
    <source>
        <dbReference type="EMBL" id="PMD23602.1"/>
    </source>
</evidence>
<evidence type="ECO:0000256" key="6">
    <source>
        <dbReference type="ARBA" id="ARBA00022989"/>
    </source>
</evidence>
<dbReference type="GO" id="GO:0008374">
    <property type="term" value="F:O-acyltransferase activity"/>
    <property type="evidence" value="ECO:0007669"/>
    <property type="project" value="InterPro"/>
</dbReference>
<dbReference type="GO" id="GO:0016020">
    <property type="term" value="C:membrane"/>
    <property type="evidence" value="ECO:0007669"/>
    <property type="project" value="UniProtKB-SubCell"/>
</dbReference>
<evidence type="ECO:0000259" key="9">
    <source>
        <dbReference type="Pfam" id="PF13813"/>
    </source>
</evidence>
<reference evidence="10 11" key="1">
    <citation type="submission" date="2016-05" db="EMBL/GenBank/DDBJ databases">
        <title>A degradative enzymes factory behind the ericoid mycorrhizal symbiosis.</title>
        <authorList>
            <consortium name="DOE Joint Genome Institute"/>
            <person name="Martino E."/>
            <person name="Morin E."/>
            <person name="Grelet G."/>
            <person name="Kuo A."/>
            <person name="Kohler A."/>
            <person name="Daghino S."/>
            <person name="Barry K."/>
            <person name="Choi C."/>
            <person name="Cichocki N."/>
            <person name="Clum A."/>
            <person name="Copeland A."/>
            <person name="Hainaut M."/>
            <person name="Haridas S."/>
            <person name="Labutti K."/>
            <person name="Lindquist E."/>
            <person name="Lipzen A."/>
            <person name="Khouja H.-R."/>
            <person name="Murat C."/>
            <person name="Ohm R."/>
            <person name="Olson A."/>
            <person name="Spatafora J."/>
            <person name="Veneault-Fourrey C."/>
            <person name="Henrissat B."/>
            <person name="Grigoriev I."/>
            <person name="Martin F."/>
            <person name="Perotto S."/>
        </authorList>
    </citation>
    <scope>NUCLEOTIDE SEQUENCE [LARGE SCALE GENOMIC DNA]</scope>
    <source>
        <strain evidence="10 11">UAMH 7357</strain>
    </source>
</reference>
<keyword evidence="5 8" id="KW-0812">Transmembrane</keyword>